<dbReference type="AlphaFoldDB" id="A0A7S2DTE8"/>
<sequence length="101" mass="11251">MYGNLRGDLCEYLLNCEQEADLVLVVGSSPCGTKADRLVSTFARSEKRQETTREQPPPDWCCCMDDELSNIDGLTDFGSVVVSVQKTVHDNTRPYDGAPYQ</sequence>
<reference evidence="1" key="1">
    <citation type="submission" date="2021-01" db="EMBL/GenBank/DDBJ databases">
        <authorList>
            <person name="Corre E."/>
            <person name="Pelletier E."/>
            <person name="Niang G."/>
            <person name="Scheremetjew M."/>
            <person name="Finn R."/>
            <person name="Kale V."/>
            <person name="Holt S."/>
            <person name="Cochrane G."/>
            <person name="Meng A."/>
            <person name="Brown T."/>
            <person name="Cohen L."/>
        </authorList>
    </citation>
    <scope>NUCLEOTIDE SEQUENCE</scope>
    <source>
        <strain evidence="1">CCMP1381</strain>
    </source>
</reference>
<gene>
    <name evidence="1" type="ORF">DSPE1174_LOCUS25445</name>
</gene>
<proteinExistence type="predicted"/>
<evidence type="ECO:0000313" key="1">
    <source>
        <dbReference type="EMBL" id="CAD9463609.1"/>
    </source>
</evidence>
<accession>A0A7S2DTE8</accession>
<dbReference type="EMBL" id="HBGS01048918">
    <property type="protein sequence ID" value="CAD9463609.1"/>
    <property type="molecule type" value="Transcribed_RNA"/>
</dbReference>
<protein>
    <submittedName>
        <fullName evidence="1">Uncharacterized protein</fullName>
    </submittedName>
</protein>
<organism evidence="1">
    <name type="scientific">Octactis speculum</name>
    <dbReference type="NCBI Taxonomy" id="3111310"/>
    <lineage>
        <taxon>Eukaryota</taxon>
        <taxon>Sar</taxon>
        <taxon>Stramenopiles</taxon>
        <taxon>Ochrophyta</taxon>
        <taxon>Dictyochophyceae</taxon>
        <taxon>Dictyochales</taxon>
        <taxon>Dictyochaceae</taxon>
        <taxon>Octactis</taxon>
    </lineage>
</organism>
<name>A0A7S2DTE8_9STRA</name>